<accession>A0A482VDX9</accession>
<dbReference type="GO" id="GO:0030896">
    <property type="term" value="C:checkpoint clamp complex"/>
    <property type="evidence" value="ECO:0007669"/>
    <property type="project" value="InterPro"/>
</dbReference>
<evidence type="ECO:0000313" key="2">
    <source>
        <dbReference type="EMBL" id="RZB41584.1"/>
    </source>
</evidence>
<dbReference type="GO" id="GO:0071479">
    <property type="term" value="P:cellular response to ionizing radiation"/>
    <property type="evidence" value="ECO:0007669"/>
    <property type="project" value="TreeGrafter"/>
</dbReference>
<dbReference type="OrthoDB" id="60092at2759"/>
<dbReference type="GO" id="GO:0006281">
    <property type="term" value="P:DNA repair"/>
    <property type="evidence" value="ECO:0007669"/>
    <property type="project" value="TreeGrafter"/>
</dbReference>
<dbReference type="SUPFAM" id="SSF55979">
    <property type="entry name" value="DNA clamp"/>
    <property type="match status" value="1"/>
</dbReference>
<dbReference type="Proteomes" id="UP000292052">
    <property type="component" value="Unassembled WGS sequence"/>
</dbReference>
<reference evidence="2 3" key="1">
    <citation type="submission" date="2017-03" db="EMBL/GenBank/DDBJ databases">
        <title>Genome of the blue death feigning beetle - Asbolus verrucosus.</title>
        <authorList>
            <person name="Rider S.D."/>
        </authorList>
    </citation>
    <scope>NUCLEOTIDE SEQUENCE [LARGE SCALE GENOMIC DNA]</scope>
    <source>
        <strain evidence="2">Butters</strain>
        <tissue evidence="2">Head and leg muscle</tissue>
    </source>
</reference>
<dbReference type="PANTHER" id="PTHR15237">
    <property type="entry name" value="DNA REPAIR PROTEIN RAD9"/>
    <property type="match status" value="1"/>
</dbReference>
<dbReference type="GO" id="GO:0031573">
    <property type="term" value="P:mitotic intra-S DNA damage checkpoint signaling"/>
    <property type="evidence" value="ECO:0007669"/>
    <property type="project" value="TreeGrafter"/>
</dbReference>
<dbReference type="STRING" id="1661398.A0A482VDX9"/>
<feature type="compositionally biased region" description="Basic and acidic residues" evidence="1">
    <location>
        <begin position="271"/>
        <end position="282"/>
    </location>
</feature>
<dbReference type="Gene3D" id="3.70.10.10">
    <property type="match status" value="1"/>
</dbReference>
<sequence>MECIVPGNNMKVLGKALQALAKIGDELYVEAKKDRLCLITLNSSKTVCARFHFFDSFFSSYDVNQNDLSAANNETITCKLHMKVFLPLFKGNLEKKLDYFKLEYETDSDFIVFKMKYKCDDIVMVHKLRLMDNETLSIGVATDSGSNNMGASSSFYNEILTMFNVSDDEITFEITTEKITARNYCTDFNFEAGGTPLSMLMRNPTFEVNFIVATLNPYSDANSSVANSNSVASKVQAPTRPVNEIADDDLEAMQAVNWEDESSKGSSFTELMKKAKSDKENLDIVPKSPESPRSKRAKTVFGRCYDPTFHETILGEVLAENSDTD</sequence>
<dbReference type="AlphaFoldDB" id="A0A482VDX9"/>
<dbReference type="EMBL" id="QDEB01112884">
    <property type="protein sequence ID" value="RZB41584.1"/>
    <property type="molecule type" value="Genomic_DNA"/>
</dbReference>
<gene>
    <name evidence="2" type="ORF">BDFB_009051</name>
</gene>
<feature type="region of interest" description="Disordered" evidence="1">
    <location>
        <begin position="259"/>
        <end position="298"/>
    </location>
</feature>
<name>A0A482VDX9_ASBVE</name>
<evidence type="ECO:0000256" key="1">
    <source>
        <dbReference type="SAM" id="MobiDB-lite"/>
    </source>
</evidence>
<proteinExistence type="predicted"/>
<evidence type="ECO:0000313" key="3">
    <source>
        <dbReference type="Proteomes" id="UP000292052"/>
    </source>
</evidence>
<organism evidence="2 3">
    <name type="scientific">Asbolus verrucosus</name>
    <name type="common">Desert ironclad beetle</name>
    <dbReference type="NCBI Taxonomy" id="1661398"/>
    <lineage>
        <taxon>Eukaryota</taxon>
        <taxon>Metazoa</taxon>
        <taxon>Ecdysozoa</taxon>
        <taxon>Arthropoda</taxon>
        <taxon>Hexapoda</taxon>
        <taxon>Insecta</taxon>
        <taxon>Pterygota</taxon>
        <taxon>Neoptera</taxon>
        <taxon>Endopterygota</taxon>
        <taxon>Coleoptera</taxon>
        <taxon>Polyphaga</taxon>
        <taxon>Cucujiformia</taxon>
        <taxon>Tenebrionidae</taxon>
        <taxon>Pimeliinae</taxon>
        <taxon>Asbolus</taxon>
    </lineage>
</organism>
<dbReference type="InterPro" id="IPR007268">
    <property type="entry name" value="Rad9/Ddc1"/>
</dbReference>
<dbReference type="PANTHER" id="PTHR15237:SF0">
    <property type="entry name" value="CELL CYCLE CHECKPOINT CONTROL PROTEIN"/>
    <property type="match status" value="1"/>
</dbReference>
<dbReference type="InterPro" id="IPR046938">
    <property type="entry name" value="DNA_clamp_sf"/>
</dbReference>
<protein>
    <submittedName>
        <fullName evidence="2">Cell cycle checkpoint control protein RAD9A</fullName>
    </submittedName>
</protein>
<keyword evidence="3" id="KW-1185">Reference proteome</keyword>
<dbReference type="Pfam" id="PF04139">
    <property type="entry name" value="Rad9"/>
    <property type="match status" value="1"/>
</dbReference>
<comment type="caution">
    <text evidence="2">The sequence shown here is derived from an EMBL/GenBank/DDBJ whole genome shotgun (WGS) entry which is preliminary data.</text>
</comment>
<dbReference type="GO" id="GO:0000076">
    <property type="term" value="P:DNA replication checkpoint signaling"/>
    <property type="evidence" value="ECO:0007669"/>
    <property type="project" value="TreeGrafter"/>
</dbReference>